<dbReference type="PANTHER" id="PTHR47346:SF1">
    <property type="entry name" value="GPI INOSITOL-DEACYLASE"/>
    <property type="match status" value="1"/>
</dbReference>
<comment type="function">
    <text evidence="1">Involved in inositol deacylation of GPI-anchored proteins which plays important roles in the quality control and ER-associated degradation of GPI-anchored proteins.</text>
</comment>
<dbReference type="AlphaFoldDB" id="A0A0D6QW97"/>
<dbReference type="InterPro" id="IPR012908">
    <property type="entry name" value="PGAP1-ab_dom-like"/>
</dbReference>
<dbReference type="Pfam" id="PF07819">
    <property type="entry name" value="PGAP1"/>
    <property type="match status" value="1"/>
</dbReference>
<dbReference type="GO" id="GO:0005789">
    <property type="term" value="C:endoplasmic reticulum membrane"/>
    <property type="evidence" value="ECO:0007669"/>
    <property type="project" value="UniProtKB-SubCell"/>
</dbReference>
<name>A0A0D6QW97_ARACU</name>
<evidence type="ECO:0000256" key="1">
    <source>
        <dbReference type="RuleBase" id="RU365011"/>
    </source>
</evidence>
<dbReference type="EC" id="3.1.-.-" evidence="1"/>
<dbReference type="SUPFAM" id="SSF53474">
    <property type="entry name" value="alpha/beta-Hydrolases"/>
    <property type="match status" value="1"/>
</dbReference>
<dbReference type="EMBL" id="GCKF01044084">
    <property type="protein sequence ID" value="JAG94278.1"/>
    <property type="molecule type" value="Transcribed_RNA"/>
</dbReference>
<keyword evidence="1" id="KW-0378">Hydrolase</keyword>
<reference evidence="3" key="1">
    <citation type="submission" date="2015-03" db="EMBL/GenBank/DDBJ databases">
        <title>A transcriptome of Araucaria cunninghamii, an australian fine timber species.</title>
        <authorList>
            <person name="Jing Yi C.J.Y."/>
            <person name="Yin San L.Y.S."/>
            <person name="Abdul Karim S.S."/>
            <person name="Wan Azmi N.N."/>
            <person name="Hercus R.R."/>
            <person name="Croft L.L."/>
        </authorList>
    </citation>
    <scope>NUCLEOTIDE SEQUENCE</scope>
    <source>
        <strain evidence="3">MI0301</strain>
        <tissue evidence="3">Leaf</tissue>
    </source>
</reference>
<dbReference type="GO" id="GO:0015031">
    <property type="term" value="P:protein transport"/>
    <property type="evidence" value="ECO:0007669"/>
    <property type="project" value="UniProtKB-KW"/>
</dbReference>
<proteinExistence type="inferred from homology"/>
<keyword evidence="1" id="KW-1133">Transmembrane helix</keyword>
<keyword evidence="1" id="KW-0472">Membrane</keyword>
<dbReference type="PANTHER" id="PTHR47346">
    <property type="entry name" value="HYDROLASES, ACTING ON ESTER BOND"/>
    <property type="match status" value="1"/>
</dbReference>
<protein>
    <recommendedName>
        <fullName evidence="1">GPI inositol-deacylase</fullName>
        <ecNumber evidence="1">3.1.-.-</ecNumber>
    </recommendedName>
</protein>
<keyword evidence="1" id="KW-0256">Endoplasmic reticulum</keyword>
<organism evidence="3">
    <name type="scientific">Araucaria cunninghamii</name>
    <name type="common">Hoop pine</name>
    <name type="synonym">Moreton Bay pine</name>
    <dbReference type="NCBI Taxonomy" id="56994"/>
    <lineage>
        <taxon>Eukaryota</taxon>
        <taxon>Viridiplantae</taxon>
        <taxon>Streptophyta</taxon>
        <taxon>Embryophyta</taxon>
        <taxon>Tracheophyta</taxon>
        <taxon>Spermatophyta</taxon>
        <taxon>Pinopsida</taxon>
        <taxon>Pinidae</taxon>
        <taxon>Conifers II</taxon>
        <taxon>Araucariales</taxon>
        <taxon>Araucariaceae</taxon>
        <taxon>Araucaria</taxon>
    </lineage>
</organism>
<evidence type="ECO:0000259" key="2">
    <source>
        <dbReference type="Pfam" id="PF07819"/>
    </source>
</evidence>
<dbReference type="GO" id="GO:0016788">
    <property type="term" value="F:hydrolase activity, acting on ester bonds"/>
    <property type="evidence" value="ECO:0007669"/>
    <property type="project" value="InterPro"/>
</dbReference>
<keyword evidence="1" id="KW-0653">Protein transport</keyword>
<evidence type="ECO:0000313" key="3">
    <source>
        <dbReference type="EMBL" id="JAG94278.1"/>
    </source>
</evidence>
<keyword evidence="1" id="KW-0813">Transport</keyword>
<dbReference type="Gene3D" id="3.40.50.1820">
    <property type="entry name" value="alpha/beta hydrolase"/>
    <property type="match status" value="1"/>
</dbReference>
<feature type="transmembrane region" description="Helical" evidence="1">
    <location>
        <begin position="12"/>
        <end position="29"/>
    </location>
</feature>
<accession>A0A0D6QW97</accession>
<dbReference type="InterPro" id="IPR029058">
    <property type="entry name" value="AB_hydrolase_fold"/>
</dbReference>
<comment type="caution">
    <text evidence="1">Lacks conserved residue(s) required for the propagation of feature annotation.</text>
</comment>
<keyword evidence="1" id="KW-0812">Transmembrane</keyword>
<feature type="domain" description="GPI inositol-deacylase PGAP1-like alpha/beta" evidence="2">
    <location>
        <begin position="79"/>
        <end position="368"/>
    </location>
</feature>
<comment type="similarity">
    <text evidence="1">Belongs to the GPI inositol-deacylase family.</text>
</comment>
<comment type="subcellular location">
    <subcellularLocation>
        <location evidence="1">Endoplasmic reticulum membrane</location>
    </subcellularLocation>
</comment>
<sequence length="456" mass="50630">MEGLKSKWRVSTVVIFAVCLAVGGLFGLLRPVPNGCNMTYMYPTYIPISSPANISTGKYGLYLYHEGWRKIDYDAHLKELHGVPVLFIPGNGGSYKQVRSLAAESDRAYQGGPLESTFYQESSFTPEEAGISSSLKDFQEEAREIRNLFSSIRGASHYTNCLDWFAVDLEGEHSAMDGRILEEHTEYVVQSIHRVLDQYKESFDARLKESKENSGTLPKSVILVGHSMGGFVARAAVVHPHLRNGVVETIITLSSPHRAPPVALQPSLGHFFSRVNRAWRRGYQIQRTRSGRWMSDPVLSNVVVVSISGGIRDYQVRATLASLEGIVPSTHGLTIGATGMRDVWLSMEHQSILWCNQLVVQVAHTMLHLIDRNTGQPFVSTQKRLAVFVSNLRSGIPQNFNWMRSVQLQHYAEHLPIATEELGASGSSGLAPSRSKPICFSQAIDEFSLPCKEQGL</sequence>